<reference evidence="1 2" key="1">
    <citation type="journal article" date="2014" name="Curr. Biol.">
        <title>The genome of the clonal raider ant Cerapachys biroi.</title>
        <authorList>
            <person name="Oxley P.R."/>
            <person name="Ji L."/>
            <person name="Fetter-Pruneda I."/>
            <person name="McKenzie S.K."/>
            <person name="Li C."/>
            <person name="Hu H."/>
            <person name="Zhang G."/>
            <person name="Kronauer D.J."/>
        </authorList>
    </citation>
    <scope>NUCLEOTIDE SEQUENCE [LARGE SCALE GENOMIC DNA]</scope>
</reference>
<evidence type="ECO:0000313" key="1">
    <source>
        <dbReference type="EMBL" id="EZA58522.1"/>
    </source>
</evidence>
<evidence type="ECO:0000313" key="2">
    <source>
        <dbReference type="Proteomes" id="UP000053097"/>
    </source>
</evidence>
<proteinExistence type="predicted"/>
<protein>
    <submittedName>
        <fullName evidence="1">Uncharacterized protein</fullName>
    </submittedName>
</protein>
<dbReference type="EMBL" id="KK107119">
    <property type="protein sequence ID" value="EZA58522.1"/>
    <property type="molecule type" value="Genomic_DNA"/>
</dbReference>
<name>A0A026WR54_OOCBI</name>
<accession>A0A026WR54</accession>
<organism evidence="1 2">
    <name type="scientific">Ooceraea biroi</name>
    <name type="common">Clonal raider ant</name>
    <name type="synonym">Cerapachys biroi</name>
    <dbReference type="NCBI Taxonomy" id="2015173"/>
    <lineage>
        <taxon>Eukaryota</taxon>
        <taxon>Metazoa</taxon>
        <taxon>Ecdysozoa</taxon>
        <taxon>Arthropoda</taxon>
        <taxon>Hexapoda</taxon>
        <taxon>Insecta</taxon>
        <taxon>Pterygota</taxon>
        <taxon>Neoptera</taxon>
        <taxon>Endopterygota</taxon>
        <taxon>Hymenoptera</taxon>
        <taxon>Apocrita</taxon>
        <taxon>Aculeata</taxon>
        <taxon>Formicoidea</taxon>
        <taxon>Formicidae</taxon>
        <taxon>Dorylinae</taxon>
        <taxon>Ooceraea</taxon>
    </lineage>
</organism>
<sequence>MTAPTVTFILVNIPHFVHGLRARAYRRACCGKRERSRRTE</sequence>
<gene>
    <name evidence="1" type="ORF">X777_14684</name>
</gene>
<keyword evidence="2" id="KW-1185">Reference proteome</keyword>
<dbReference type="AlphaFoldDB" id="A0A026WR54"/>
<dbReference type="Proteomes" id="UP000053097">
    <property type="component" value="Unassembled WGS sequence"/>
</dbReference>